<dbReference type="InterPro" id="IPR017900">
    <property type="entry name" value="4Fe4S_Fe_S_CS"/>
</dbReference>
<evidence type="ECO:0000259" key="20">
    <source>
        <dbReference type="PROSITE" id="PS51379"/>
    </source>
</evidence>
<dbReference type="AlphaFoldDB" id="A0A176WFR5"/>
<evidence type="ECO:0000256" key="2">
    <source>
        <dbReference type="ARBA" id="ARBA00004443"/>
    </source>
</evidence>
<comment type="cofactor">
    <cofactor evidence="17">
        <name>[3Fe-4S] cluster</name>
        <dbReference type="ChEBI" id="CHEBI:21137"/>
    </cofactor>
    <text evidence="17">Binds 1 [3Fe-4S] cluster.</text>
</comment>
<feature type="compositionally biased region" description="Low complexity" evidence="18">
    <location>
        <begin position="41"/>
        <end position="55"/>
    </location>
</feature>
<dbReference type="GO" id="GO:0022904">
    <property type="term" value="P:respiratory electron transport chain"/>
    <property type="evidence" value="ECO:0007669"/>
    <property type="project" value="TreeGrafter"/>
</dbReference>
<dbReference type="Pfam" id="PF13534">
    <property type="entry name" value="Fer4_17"/>
    <property type="match status" value="1"/>
</dbReference>
<evidence type="ECO:0000256" key="10">
    <source>
        <dbReference type="ARBA" id="ARBA00022723"/>
    </source>
</evidence>
<accession>A0A176WFR5</accession>
<evidence type="ECO:0000256" key="8">
    <source>
        <dbReference type="ARBA" id="ARBA00022532"/>
    </source>
</evidence>
<dbReference type="InterPro" id="IPR009051">
    <property type="entry name" value="Helical_ferredxn"/>
</dbReference>
<dbReference type="EC" id="1.3.5.1" evidence="17"/>
<dbReference type="Gene3D" id="1.10.1060.10">
    <property type="entry name" value="Alpha-helical ferredoxin"/>
    <property type="match status" value="1"/>
</dbReference>
<dbReference type="PANTHER" id="PTHR11921">
    <property type="entry name" value="SUCCINATE DEHYDROGENASE IRON-SULFUR PROTEIN"/>
    <property type="match status" value="1"/>
</dbReference>
<dbReference type="GO" id="GO:0051537">
    <property type="term" value="F:2 iron, 2 sulfur cluster binding"/>
    <property type="evidence" value="ECO:0007669"/>
    <property type="project" value="UniProtKB-KW"/>
</dbReference>
<dbReference type="Gene3D" id="3.10.20.30">
    <property type="match status" value="1"/>
</dbReference>
<evidence type="ECO:0000259" key="19">
    <source>
        <dbReference type="PROSITE" id="PS51085"/>
    </source>
</evidence>
<keyword evidence="13 17" id="KW-0408">Iron</keyword>
<name>A0A176WFR5_MARPO</name>
<keyword evidence="17" id="KW-0472">Membrane</keyword>
<dbReference type="PROSITE" id="PS51085">
    <property type="entry name" value="2FE2S_FER_2"/>
    <property type="match status" value="1"/>
</dbReference>
<comment type="pathway">
    <text evidence="3 17">Carbohydrate metabolism; tricarboxylic acid cycle; fumarate from succinate (eukaryal route): step 1/1.</text>
</comment>
<evidence type="ECO:0000256" key="13">
    <source>
        <dbReference type="ARBA" id="ARBA00023004"/>
    </source>
</evidence>
<keyword evidence="17" id="KW-0999">Mitochondrion inner membrane</keyword>
<comment type="catalytic activity">
    <reaction evidence="16">
        <text>a quinone + succinate = fumarate + a quinol</text>
        <dbReference type="Rhea" id="RHEA:40523"/>
        <dbReference type="ChEBI" id="CHEBI:24646"/>
        <dbReference type="ChEBI" id="CHEBI:29806"/>
        <dbReference type="ChEBI" id="CHEBI:30031"/>
        <dbReference type="ChEBI" id="CHEBI:132124"/>
        <dbReference type="EC" id="1.3.5.1"/>
    </reaction>
</comment>
<keyword evidence="23" id="KW-1185">Reference proteome</keyword>
<feature type="domain" description="2Fe-2S ferredoxin-type" evidence="19">
    <location>
        <begin position="64"/>
        <end position="156"/>
    </location>
</feature>
<reference evidence="24" key="3">
    <citation type="journal article" date="2020" name="Curr. Biol.">
        <title>Chromatin organization in early land plants reveals an ancestral association between H3K27me3, transposons, and constitutive heterochromatin.</title>
        <authorList>
            <person name="Montgomery S.A."/>
            <person name="Tanizawa Y."/>
            <person name="Galik B."/>
            <person name="Wang N."/>
            <person name="Ito T."/>
            <person name="Mochizuki T."/>
            <person name="Akimcheva S."/>
            <person name="Bowman J.L."/>
            <person name="Cognat V."/>
            <person name="Marechal-Drouard L."/>
            <person name="Ekker H."/>
            <person name="Hong S.F."/>
            <person name="Kohchi T."/>
            <person name="Lin S.S."/>
            <person name="Liu L.D."/>
            <person name="Nakamura Y."/>
            <person name="Valeeva L.R."/>
            <person name="Shakirov E.V."/>
            <person name="Shippen D.E."/>
            <person name="Wei W.L."/>
            <person name="Yagura M."/>
            <person name="Yamaoka S."/>
            <person name="Yamato K.T."/>
            <person name="Liu C."/>
            <person name="Berger F."/>
        </authorList>
    </citation>
    <scope>NUCLEOTIDE SEQUENCE [LARGE SCALE GENOMIC DNA]</scope>
    <source>
        <strain evidence="24">Tak-1</strain>
    </source>
</reference>
<keyword evidence="12" id="KW-0560">Oxidoreductase</keyword>
<evidence type="ECO:0000256" key="11">
    <source>
        <dbReference type="ARBA" id="ARBA00022982"/>
    </source>
</evidence>
<keyword evidence="15 17" id="KW-0003">3Fe-4S</keyword>
<evidence type="ECO:0000313" key="21">
    <source>
        <dbReference type="EMBL" id="BBN15640.1"/>
    </source>
</evidence>
<keyword evidence="9 17" id="KW-0001">2Fe-2S</keyword>
<dbReference type="GO" id="GO:0046872">
    <property type="term" value="F:metal ion binding"/>
    <property type="evidence" value="ECO:0007669"/>
    <property type="project" value="UniProtKB-KW"/>
</dbReference>
<dbReference type="EMBL" id="LVLJ01000898">
    <property type="protein sequence ID" value="OAE32088.1"/>
    <property type="molecule type" value="Genomic_DNA"/>
</dbReference>
<dbReference type="GO" id="GO:0008177">
    <property type="term" value="F:succinate dehydrogenase (quinone) activity"/>
    <property type="evidence" value="ECO:0007669"/>
    <property type="project" value="UniProtKB-EC"/>
</dbReference>
<evidence type="ECO:0000256" key="12">
    <source>
        <dbReference type="ARBA" id="ARBA00023002"/>
    </source>
</evidence>
<evidence type="ECO:0000313" key="24">
    <source>
        <dbReference type="Proteomes" id="UP001162541"/>
    </source>
</evidence>
<keyword evidence="10 17" id="KW-0479">Metal-binding</keyword>
<dbReference type="InterPro" id="IPR036010">
    <property type="entry name" value="2Fe-2S_ferredoxin-like_sf"/>
</dbReference>
<dbReference type="GO" id="GO:0045273">
    <property type="term" value="C:respiratory chain complex II (succinate dehydrogenase)"/>
    <property type="evidence" value="ECO:0007669"/>
    <property type="project" value="UniProtKB-ARBA"/>
</dbReference>
<evidence type="ECO:0000256" key="3">
    <source>
        <dbReference type="ARBA" id="ARBA00004788"/>
    </source>
</evidence>
<keyword evidence="8" id="KW-0816">Tricarboxylic acid cycle</keyword>
<dbReference type="Proteomes" id="UP000077202">
    <property type="component" value="Unassembled WGS sequence"/>
</dbReference>
<dbReference type="GO" id="GO:0009055">
    <property type="term" value="F:electron transfer activity"/>
    <property type="evidence" value="ECO:0007669"/>
    <property type="project" value="InterPro"/>
</dbReference>
<keyword evidence="11" id="KW-0249">Electron transport</keyword>
<evidence type="ECO:0000256" key="6">
    <source>
        <dbReference type="ARBA" id="ARBA00022448"/>
    </source>
</evidence>
<feature type="region of interest" description="Disordered" evidence="18">
    <location>
        <begin position="35"/>
        <end position="58"/>
    </location>
</feature>
<dbReference type="InterPro" id="IPR006058">
    <property type="entry name" value="2Fe2S_fd_BS"/>
</dbReference>
<evidence type="ECO:0000313" key="22">
    <source>
        <dbReference type="EMBL" id="OAE32088.1"/>
    </source>
</evidence>
<organism evidence="22 23">
    <name type="scientific">Marchantia polymorpha subsp. ruderalis</name>
    <dbReference type="NCBI Taxonomy" id="1480154"/>
    <lineage>
        <taxon>Eukaryota</taxon>
        <taxon>Viridiplantae</taxon>
        <taxon>Streptophyta</taxon>
        <taxon>Embryophyta</taxon>
        <taxon>Marchantiophyta</taxon>
        <taxon>Marchantiopsida</taxon>
        <taxon>Marchantiidae</taxon>
        <taxon>Marchantiales</taxon>
        <taxon>Marchantiaceae</taxon>
        <taxon>Marchantia</taxon>
    </lineage>
</organism>
<dbReference type="CDD" id="cd00207">
    <property type="entry name" value="fer2"/>
    <property type="match status" value="1"/>
</dbReference>
<comment type="cofactor">
    <cofactor evidence="17">
        <name>[4Fe-4S] cluster</name>
        <dbReference type="ChEBI" id="CHEBI:49883"/>
    </cofactor>
    <text evidence="17">Binds 1 [4Fe-4S] cluster.</text>
</comment>
<keyword evidence="7 17" id="KW-0004">4Fe-4S</keyword>
<dbReference type="Proteomes" id="UP001162541">
    <property type="component" value="Chromosome 6"/>
</dbReference>
<dbReference type="Pfam" id="PF13085">
    <property type="entry name" value="Fer2_3"/>
    <property type="match status" value="1"/>
</dbReference>
<feature type="domain" description="4Fe-4S ferredoxin-type" evidence="20">
    <location>
        <begin position="199"/>
        <end position="229"/>
    </location>
</feature>
<gene>
    <name evidence="22" type="ORF">AXG93_2278s1690</name>
    <name evidence="21" type="ORF">Mp_6g21190</name>
</gene>
<evidence type="ECO:0000256" key="9">
    <source>
        <dbReference type="ARBA" id="ARBA00022714"/>
    </source>
</evidence>
<proteinExistence type="inferred from homology"/>
<dbReference type="FunFam" id="1.10.1060.10:FF:000001">
    <property type="entry name" value="Succinate dehydrogenase iron-sulfur subunit SdhB"/>
    <property type="match status" value="1"/>
</dbReference>
<evidence type="ECO:0000313" key="23">
    <source>
        <dbReference type="Proteomes" id="UP000077202"/>
    </source>
</evidence>
<dbReference type="NCBIfam" id="NF004616">
    <property type="entry name" value="PRK05950.1"/>
    <property type="match status" value="1"/>
</dbReference>
<dbReference type="InterPro" id="IPR050573">
    <property type="entry name" value="SDH/FRD_Iron-Sulfur"/>
</dbReference>
<dbReference type="InterPro" id="IPR004489">
    <property type="entry name" value="Succ_DH/fum_Rdtase_Fe-S"/>
</dbReference>
<comment type="subunit">
    <text evidence="5">Component of complex II composed of eight subunits in plants: four classical SDH subunits SDH1, SDH2, SDH3 and SDH4 (a flavoprotein (FP), an iron-sulfur protein (IP), and a cytochrome b composed of a large and a small subunit.), as well as four subunits unknown in mitochondria from bacteria and heterotrophic eukaryotes.</text>
</comment>
<dbReference type="InterPro" id="IPR017896">
    <property type="entry name" value="4Fe4S_Fe-S-bd"/>
</dbReference>
<evidence type="ECO:0000256" key="5">
    <source>
        <dbReference type="ARBA" id="ARBA00011313"/>
    </source>
</evidence>
<dbReference type="PANTHER" id="PTHR11921:SF29">
    <property type="entry name" value="SUCCINATE DEHYDROGENASE [UBIQUINONE] IRON-SULFUR SUBUNIT, MITOCHONDRIAL"/>
    <property type="match status" value="1"/>
</dbReference>
<evidence type="ECO:0000256" key="7">
    <source>
        <dbReference type="ARBA" id="ARBA00022485"/>
    </source>
</evidence>
<evidence type="ECO:0000256" key="14">
    <source>
        <dbReference type="ARBA" id="ARBA00023014"/>
    </source>
</evidence>
<dbReference type="InterPro" id="IPR012675">
    <property type="entry name" value="Beta-grasp_dom_sf"/>
</dbReference>
<evidence type="ECO:0000256" key="18">
    <source>
        <dbReference type="SAM" id="MobiDB-lite"/>
    </source>
</evidence>
<dbReference type="GO" id="GO:0051538">
    <property type="term" value="F:3 iron, 4 sulfur cluster binding"/>
    <property type="evidence" value="ECO:0007669"/>
    <property type="project" value="UniProtKB-KW"/>
</dbReference>
<dbReference type="SUPFAM" id="SSF46548">
    <property type="entry name" value="alpha-helical ferredoxin"/>
    <property type="match status" value="1"/>
</dbReference>
<dbReference type="InterPro" id="IPR025192">
    <property type="entry name" value="Succ_DH/fum_Rdtase_N"/>
</dbReference>
<dbReference type="PROSITE" id="PS51379">
    <property type="entry name" value="4FE4S_FER_2"/>
    <property type="match status" value="1"/>
</dbReference>
<evidence type="ECO:0000256" key="1">
    <source>
        <dbReference type="ARBA" id="ARBA00002787"/>
    </source>
</evidence>
<keyword evidence="14 17" id="KW-0411">Iron-sulfur</keyword>
<comment type="subcellular location">
    <subcellularLocation>
        <location evidence="2 17">Mitochondrion inner membrane</location>
        <topology evidence="2 17">Peripheral membrane protein</topology>
        <orientation evidence="2 17">Matrix side</orientation>
    </subcellularLocation>
</comment>
<dbReference type="FunFam" id="3.10.20.30:FF:000007">
    <property type="entry name" value="Succinate dehydrogenase [ubiquinone] iron-sulfur subunit, mitochondrial"/>
    <property type="match status" value="1"/>
</dbReference>
<evidence type="ECO:0000256" key="15">
    <source>
        <dbReference type="ARBA" id="ARBA00023291"/>
    </source>
</evidence>
<dbReference type="PROSITE" id="PS00198">
    <property type="entry name" value="4FE4S_FER_1"/>
    <property type="match status" value="1"/>
</dbReference>
<dbReference type="GO" id="GO:0051539">
    <property type="term" value="F:4 iron, 4 sulfur cluster binding"/>
    <property type="evidence" value="ECO:0007669"/>
    <property type="project" value="UniProtKB-KW"/>
</dbReference>
<evidence type="ECO:0000256" key="16">
    <source>
        <dbReference type="ARBA" id="ARBA00049220"/>
    </source>
</evidence>
<keyword evidence="17" id="KW-0496">Mitochondrion</keyword>
<comment type="similarity">
    <text evidence="4 17">Belongs to the succinate dehydrogenase/fumarate reductase iron-sulfur protein family.</text>
</comment>
<dbReference type="UniPathway" id="UPA00223">
    <property type="reaction ID" value="UER01006"/>
</dbReference>
<dbReference type="EMBL" id="AP019871">
    <property type="protein sequence ID" value="BBN15640.1"/>
    <property type="molecule type" value="Genomic_DNA"/>
</dbReference>
<reference evidence="21" key="2">
    <citation type="journal article" date="2019" name="Curr. Biol.">
        <title>Chromatin organization in early land plants reveals an ancestral association between H3K27me3, transposons, and constitutive heterochromatin.</title>
        <authorList>
            <person name="Montgomery S.A."/>
            <person name="Tanizawa Y."/>
            <person name="Galik B."/>
            <person name="Wang N."/>
            <person name="Ito T."/>
            <person name="Mochizuki T."/>
            <person name="Akimcheva S."/>
            <person name="Bowman J."/>
            <person name="Cognat V."/>
            <person name="Drouard L."/>
            <person name="Ekker H."/>
            <person name="Houng S."/>
            <person name="Kohchi T."/>
            <person name="Lin S."/>
            <person name="Liu L.D."/>
            <person name="Nakamura Y."/>
            <person name="Valeeva L.R."/>
            <person name="Shakirov E.V."/>
            <person name="Shippen D.E."/>
            <person name="Wei W."/>
            <person name="Yagura M."/>
            <person name="Yamaoka S."/>
            <person name="Yamato K.T."/>
            <person name="Liu C."/>
            <person name="Berger F."/>
        </authorList>
    </citation>
    <scope>NUCLEOTIDE SEQUENCE [LARGE SCALE GENOMIC DNA]</scope>
    <source>
        <strain evidence="21">Tak-1</strain>
    </source>
</reference>
<dbReference type="PROSITE" id="PS00197">
    <property type="entry name" value="2FE2S_FER_1"/>
    <property type="match status" value="1"/>
</dbReference>
<reference evidence="22 23" key="1">
    <citation type="submission" date="2016-03" db="EMBL/GenBank/DDBJ databases">
        <title>Mechanisms controlling the formation of the plant cell surface in tip-growing cells are functionally conserved among land plants.</title>
        <authorList>
            <person name="Honkanen S."/>
            <person name="Jones V.A."/>
            <person name="Morieri G."/>
            <person name="Champion C."/>
            <person name="Hetherington A.J."/>
            <person name="Kelly S."/>
            <person name="Saint-Marcoux D."/>
            <person name="Proust H."/>
            <person name="Prescott H."/>
            <person name="Dolan L."/>
        </authorList>
    </citation>
    <scope>NUCLEOTIDE SEQUENCE [LARGE SCALE GENOMIC DNA]</scope>
    <source>
        <strain evidence="23">cv. Tak-1 and cv. Tak-2</strain>
        <tissue evidence="22">Whole gametophyte</tissue>
    </source>
</reference>
<comment type="function">
    <text evidence="1 17">Iron-sulfur protein (IP) subunit of succinate dehydrogenase (SDH) that is involved in complex II of the mitochondrial electron transport chain and is responsible for transferring electrons from succinate to ubiquinone (coenzyme Q).</text>
</comment>
<dbReference type="GO" id="GO:0005743">
    <property type="term" value="C:mitochondrial inner membrane"/>
    <property type="evidence" value="ECO:0007669"/>
    <property type="project" value="UniProtKB-SubCell"/>
</dbReference>
<comment type="cofactor">
    <cofactor evidence="17">
        <name>[2Fe-2S] cluster</name>
        <dbReference type="ChEBI" id="CHEBI:190135"/>
    </cofactor>
    <text evidence="17">Binds 1 [2Fe-2S] cluster.</text>
</comment>
<dbReference type="NCBIfam" id="TIGR00384">
    <property type="entry name" value="dhsB"/>
    <property type="match status" value="1"/>
</dbReference>
<sequence>MASSARTAAALLKRTINSSSLQVSSVGLRGIATSPAVEQAAPSSPSSTVNATSSVKTKSQPNLKKFSIYRWNPDENKKPQVQTYTINTNECGPMVLDALIKIKNEVDTGLSFRRSCREGICGSCAMNMDGKNGLACLTKINSDSAKETLITPLPHMFVVKDLVVDMTNFYSQYKSIEPWLKRKTPNKNPGKENYQSEQDRKKLDGMYECILCACCSTSCPSYWWNPEKYLGPAALLHAHRWIADSRDEYTKERLESIDDEFKLYRCHTIMNCANACPKGLNPGLQISKIKKLQATR</sequence>
<dbReference type="InterPro" id="IPR001041">
    <property type="entry name" value="2Fe-2S_ferredoxin-type"/>
</dbReference>
<evidence type="ECO:0000256" key="17">
    <source>
        <dbReference type="RuleBase" id="RU361237"/>
    </source>
</evidence>
<protein>
    <recommendedName>
        <fullName evidence="17">Succinate dehydrogenase [ubiquinone] iron-sulfur subunit, mitochondrial</fullName>
        <ecNumber evidence="17">1.3.5.1</ecNumber>
    </recommendedName>
</protein>
<keyword evidence="6" id="KW-0813">Transport</keyword>
<dbReference type="SUPFAM" id="SSF54292">
    <property type="entry name" value="2Fe-2S ferredoxin-like"/>
    <property type="match status" value="1"/>
</dbReference>
<dbReference type="GO" id="GO:0006099">
    <property type="term" value="P:tricarboxylic acid cycle"/>
    <property type="evidence" value="ECO:0007669"/>
    <property type="project" value="UniProtKB-UniPathway"/>
</dbReference>
<evidence type="ECO:0000256" key="4">
    <source>
        <dbReference type="ARBA" id="ARBA00009433"/>
    </source>
</evidence>